<gene>
    <name evidence="1" type="ORF">E4P47_00005</name>
</gene>
<evidence type="ECO:0000313" key="1">
    <source>
        <dbReference type="EMBL" id="TFH97498.1"/>
    </source>
</evidence>
<dbReference type="NCBIfam" id="TIGR01200">
    <property type="entry name" value="GLPGLI"/>
    <property type="match status" value="1"/>
</dbReference>
<dbReference type="OrthoDB" id="1010927at2"/>
<proteinExistence type="predicted"/>
<accession>A0A4Y8WSC0</accession>
<keyword evidence="2" id="KW-1185">Reference proteome</keyword>
<reference evidence="1 2" key="1">
    <citation type="submission" date="2019-03" db="EMBL/GenBank/DDBJ databases">
        <title>Porphyromonas levii Isolated from the Uterus of Dairy Cows.</title>
        <authorList>
            <person name="Francis A.M."/>
        </authorList>
    </citation>
    <scope>NUCLEOTIDE SEQUENCE [LARGE SCALE GENOMIC DNA]</scope>
    <source>
        <strain evidence="1 2">AF5678</strain>
    </source>
</reference>
<dbReference type="EMBL" id="SPNC01000001">
    <property type="protein sequence ID" value="TFH97498.1"/>
    <property type="molecule type" value="Genomic_DNA"/>
</dbReference>
<dbReference type="InterPro" id="IPR005901">
    <property type="entry name" value="GLPGLI"/>
</dbReference>
<comment type="caution">
    <text evidence="1">The sequence shown here is derived from an EMBL/GenBank/DDBJ whole genome shotgun (WGS) entry which is preliminary data.</text>
</comment>
<dbReference type="Proteomes" id="UP000297225">
    <property type="component" value="Unassembled WGS sequence"/>
</dbReference>
<name>A0A4Y8WSC0_9PORP</name>
<protein>
    <submittedName>
        <fullName evidence="1">GLPGLI family protein</fullName>
    </submittedName>
</protein>
<sequence length="282" mass="32960">MTIATKITNSIMKRHIMVILFAFVVIALPLRAQSYRAMYEEEEVNLFDEEVIRDLFILNISTNSNSSFQSYYTVQRDSIRVAAQAAGLSSQEVVAQMRTVPPGSKNRLYYNPVEMKYTELDYNVFYFKTVEDIKEVNYTFGDSTKLVAGYASEMATAHLYGRDWIIYYTTEIPLSYGPWKLNGLPGLVTEAYSIDGAYKFTLKGFEVLDQEVDVEIPLKMLNQPVQEVSREELMWIRKLNACGDPRPIFKKYDEHYDLSNMYHDKIDRRYRKLSKRYQHIEQ</sequence>
<dbReference type="AlphaFoldDB" id="A0A4Y8WSC0"/>
<organism evidence="1 2">
    <name type="scientific">Porphyromonas levii</name>
    <dbReference type="NCBI Taxonomy" id="28114"/>
    <lineage>
        <taxon>Bacteria</taxon>
        <taxon>Pseudomonadati</taxon>
        <taxon>Bacteroidota</taxon>
        <taxon>Bacteroidia</taxon>
        <taxon>Bacteroidales</taxon>
        <taxon>Porphyromonadaceae</taxon>
        <taxon>Porphyromonas</taxon>
    </lineage>
</organism>
<evidence type="ECO:0000313" key="2">
    <source>
        <dbReference type="Proteomes" id="UP000297225"/>
    </source>
</evidence>
<dbReference type="STRING" id="1122973.GCA_000379925_01030"/>